<reference evidence="3" key="1">
    <citation type="submission" date="2021-01" db="EMBL/GenBank/DDBJ databases">
        <title>A chromosome-scale assembly of European eel, Anguilla anguilla.</title>
        <authorList>
            <person name="Henkel C."/>
            <person name="Jong-Raadsen S.A."/>
            <person name="Dufour S."/>
            <person name="Weltzien F.-A."/>
            <person name="Palstra A.P."/>
            <person name="Pelster B."/>
            <person name="Spaink H.P."/>
            <person name="Van Den Thillart G.E."/>
            <person name="Jansen H."/>
            <person name="Zahm M."/>
            <person name="Klopp C."/>
            <person name="Cedric C."/>
            <person name="Louis A."/>
            <person name="Berthelot C."/>
            <person name="Parey E."/>
            <person name="Roest Crollius H."/>
            <person name="Montfort J."/>
            <person name="Robinson-Rechavi M."/>
            <person name="Bucao C."/>
            <person name="Bouchez O."/>
            <person name="Gislard M."/>
            <person name="Lluch J."/>
            <person name="Milhes M."/>
            <person name="Lampietro C."/>
            <person name="Lopez Roques C."/>
            <person name="Donnadieu C."/>
            <person name="Braasch I."/>
            <person name="Desvignes T."/>
            <person name="Postlethwait J."/>
            <person name="Bobe J."/>
            <person name="Guiguen Y."/>
            <person name="Dirks R."/>
        </authorList>
    </citation>
    <scope>NUCLEOTIDE SEQUENCE</scope>
    <source>
        <strain evidence="3">Tag_6206</strain>
        <tissue evidence="3">Liver</tissue>
    </source>
</reference>
<dbReference type="GO" id="GO:0051321">
    <property type="term" value="P:meiotic cell cycle"/>
    <property type="evidence" value="ECO:0007669"/>
    <property type="project" value="InterPro"/>
</dbReference>
<gene>
    <name evidence="3" type="ORF">ANANG_G00313610</name>
</gene>
<evidence type="ECO:0000259" key="2">
    <source>
        <dbReference type="Pfam" id="PF23175"/>
    </source>
</evidence>
<proteinExistence type="predicted"/>
<evidence type="ECO:0000256" key="1">
    <source>
        <dbReference type="SAM" id="MobiDB-lite"/>
    </source>
</evidence>
<feature type="region of interest" description="Disordered" evidence="1">
    <location>
        <begin position="1"/>
        <end position="26"/>
    </location>
</feature>
<accession>A0A9D3LHE0</accession>
<dbReference type="GO" id="GO:0071300">
    <property type="term" value="P:cellular response to retinoic acid"/>
    <property type="evidence" value="ECO:0007669"/>
    <property type="project" value="InterPro"/>
</dbReference>
<protein>
    <recommendedName>
        <fullName evidence="2">STRA8 bHLH domain-containing protein</fullName>
    </recommendedName>
</protein>
<dbReference type="SUPFAM" id="SSF47459">
    <property type="entry name" value="HLH, helix-loop-helix DNA-binding domain"/>
    <property type="match status" value="1"/>
</dbReference>
<feature type="domain" description="STRA8 bHLH" evidence="2">
    <location>
        <begin position="17"/>
        <end position="80"/>
    </location>
</feature>
<dbReference type="GO" id="GO:0007283">
    <property type="term" value="P:spermatogenesis"/>
    <property type="evidence" value="ECO:0007669"/>
    <property type="project" value="TreeGrafter"/>
</dbReference>
<comment type="caution">
    <text evidence="3">The sequence shown here is derived from an EMBL/GenBank/DDBJ whole genome shotgun (WGS) entry which is preliminary data.</text>
</comment>
<dbReference type="EMBL" id="JAFIRN010000019">
    <property type="protein sequence ID" value="KAG5830720.1"/>
    <property type="molecule type" value="Genomic_DNA"/>
</dbReference>
<dbReference type="Pfam" id="PF23175">
    <property type="entry name" value="bHLH_STRA8"/>
    <property type="match status" value="1"/>
</dbReference>
<dbReference type="AlphaFoldDB" id="A0A9D3LHE0"/>
<dbReference type="GO" id="GO:0046983">
    <property type="term" value="F:protein dimerization activity"/>
    <property type="evidence" value="ECO:0007669"/>
    <property type="project" value="InterPro"/>
</dbReference>
<feature type="region of interest" description="Disordered" evidence="1">
    <location>
        <begin position="87"/>
        <end position="142"/>
    </location>
</feature>
<dbReference type="InterPro" id="IPR036638">
    <property type="entry name" value="HLH_DNA-bd_sf"/>
</dbReference>
<name>A0A9D3LHE0_ANGAN</name>
<dbReference type="GO" id="GO:0005634">
    <property type="term" value="C:nucleus"/>
    <property type="evidence" value="ECO:0007669"/>
    <property type="project" value="TreeGrafter"/>
</dbReference>
<feature type="compositionally biased region" description="Basic and acidic residues" evidence="1">
    <location>
        <begin position="11"/>
        <end position="20"/>
    </location>
</feature>
<dbReference type="PANTHER" id="PTHR35254:SF1">
    <property type="entry name" value="STIMULATED BY RETINOIC ACID GENE 8 PROTEIN HOMOLOG"/>
    <property type="match status" value="1"/>
</dbReference>
<dbReference type="Proteomes" id="UP001044222">
    <property type="component" value="Chromosome 19"/>
</dbReference>
<evidence type="ECO:0000313" key="3">
    <source>
        <dbReference type="EMBL" id="KAG5830720.1"/>
    </source>
</evidence>
<sequence>MASRRNGSAGRKKEIAEHQKERRRALQARHRATLAGLFDNLRKVVCPLEKTPAKWKILHHAKDFFQEQEAYLEKLLSLKAHPETALRARSGSRVRGVPARVTGGSGSSSEADPAEDLGLSQSTPTSQPDILEFEGWAPPLPL</sequence>
<evidence type="ECO:0000313" key="4">
    <source>
        <dbReference type="Proteomes" id="UP001044222"/>
    </source>
</evidence>
<organism evidence="3 4">
    <name type="scientific">Anguilla anguilla</name>
    <name type="common">European freshwater eel</name>
    <name type="synonym">Muraena anguilla</name>
    <dbReference type="NCBI Taxonomy" id="7936"/>
    <lineage>
        <taxon>Eukaryota</taxon>
        <taxon>Metazoa</taxon>
        <taxon>Chordata</taxon>
        <taxon>Craniata</taxon>
        <taxon>Vertebrata</taxon>
        <taxon>Euteleostomi</taxon>
        <taxon>Actinopterygii</taxon>
        <taxon>Neopterygii</taxon>
        <taxon>Teleostei</taxon>
        <taxon>Anguilliformes</taxon>
        <taxon>Anguillidae</taxon>
        <taxon>Anguilla</taxon>
    </lineage>
</organism>
<dbReference type="InterPro" id="IPR033537">
    <property type="entry name" value="Stra8"/>
</dbReference>
<keyword evidence="4" id="KW-1185">Reference proteome</keyword>
<dbReference type="GO" id="GO:0048477">
    <property type="term" value="P:oogenesis"/>
    <property type="evidence" value="ECO:0007669"/>
    <property type="project" value="TreeGrafter"/>
</dbReference>
<feature type="compositionally biased region" description="Polar residues" evidence="1">
    <location>
        <begin position="119"/>
        <end position="128"/>
    </location>
</feature>
<dbReference type="GO" id="GO:0090427">
    <property type="term" value="P:activation of meiosis"/>
    <property type="evidence" value="ECO:0007669"/>
    <property type="project" value="TreeGrafter"/>
</dbReference>
<dbReference type="InterPro" id="IPR057021">
    <property type="entry name" value="bHLH_STRA8"/>
</dbReference>
<dbReference type="PANTHER" id="PTHR35254">
    <property type="entry name" value="STIMULATED BY RETINOIC ACID GENE 8 PROTEIN HOMOLOG"/>
    <property type="match status" value="1"/>
</dbReference>